<sequence length="218" mass="24424">MHRDVHRAPSFGYPFDVPSLFRRKSSDLVDEAVTTVTPDEESAPAQPRGYTPSKKELGRATPKRPTAGRRPAAATKPLTKEEQRERKRQLRTEAAAEFRREGGPRDRGPERLLARNVVDSRRTVGTWFFGGALIVLVGSNAAMPPVVRLVSNILWGALALGVVVDSVLISRKIRKLVRERFPNTGQRMGSLYLYAIMRSITFRRMRAPEPRVNIGDPV</sequence>
<evidence type="ECO:0000313" key="4">
    <source>
        <dbReference type="Proteomes" id="UP000198251"/>
    </source>
</evidence>
<dbReference type="EMBL" id="LT607733">
    <property type="protein sequence ID" value="SCG15068.1"/>
    <property type="molecule type" value="Genomic_DNA"/>
</dbReference>
<evidence type="ECO:0000256" key="2">
    <source>
        <dbReference type="SAM" id="Phobius"/>
    </source>
</evidence>
<feature type="transmembrane region" description="Helical" evidence="2">
    <location>
        <begin position="149"/>
        <end position="170"/>
    </location>
</feature>
<evidence type="ECO:0000256" key="1">
    <source>
        <dbReference type="SAM" id="MobiDB-lite"/>
    </source>
</evidence>
<feature type="compositionally biased region" description="Basic and acidic residues" evidence="1">
    <location>
        <begin position="78"/>
        <end position="109"/>
    </location>
</feature>
<dbReference type="AlphaFoldDB" id="A0A1C5G5U0"/>
<protein>
    <recommendedName>
        <fullName evidence="5">DUF3043 domain-containing protein</fullName>
    </recommendedName>
</protein>
<reference evidence="3 4" key="1">
    <citation type="submission" date="2016-06" db="EMBL/GenBank/DDBJ databases">
        <authorList>
            <person name="Kjaerup R.B."/>
            <person name="Dalgaard T.S."/>
            <person name="Juul-Madsen H.R."/>
        </authorList>
    </citation>
    <scope>NUCLEOTIDE SEQUENCE [LARGE SCALE GENOMIC DNA]</scope>
    <source>
        <strain evidence="3 4">DSM 43913</strain>
    </source>
</reference>
<proteinExistence type="predicted"/>
<keyword evidence="2" id="KW-0472">Membrane</keyword>
<feature type="compositionally biased region" description="Low complexity" evidence="1">
    <location>
        <begin position="59"/>
        <end position="77"/>
    </location>
</feature>
<keyword evidence="4" id="KW-1185">Reference proteome</keyword>
<keyword evidence="2" id="KW-0812">Transmembrane</keyword>
<gene>
    <name evidence="3" type="ORF">GA0070610_1297</name>
</gene>
<evidence type="ECO:0000313" key="3">
    <source>
        <dbReference type="EMBL" id="SCG15068.1"/>
    </source>
</evidence>
<dbReference type="Pfam" id="PF11241">
    <property type="entry name" value="DUF3043"/>
    <property type="match status" value="1"/>
</dbReference>
<feature type="region of interest" description="Disordered" evidence="1">
    <location>
        <begin position="31"/>
        <end position="109"/>
    </location>
</feature>
<dbReference type="InterPro" id="IPR021403">
    <property type="entry name" value="DUF3043"/>
</dbReference>
<accession>A0A1C5G5U0</accession>
<name>A0A1C5G5U0_MICEH</name>
<feature type="transmembrane region" description="Helical" evidence="2">
    <location>
        <begin position="124"/>
        <end position="143"/>
    </location>
</feature>
<keyword evidence="2" id="KW-1133">Transmembrane helix</keyword>
<evidence type="ECO:0008006" key="5">
    <source>
        <dbReference type="Google" id="ProtNLM"/>
    </source>
</evidence>
<organism evidence="3 4">
    <name type="scientific">Micromonospora echinofusca</name>
    <dbReference type="NCBI Taxonomy" id="47858"/>
    <lineage>
        <taxon>Bacteria</taxon>
        <taxon>Bacillati</taxon>
        <taxon>Actinomycetota</taxon>
        <taxon>Actinomycetes</taxon>
        <taxon>Micromonosporales</taxon>
        <taxon>Micromonosporaceae</taxon>
        <taxon>Micromonospora</taxon>
    </lineage>
</organism>
<dbReference type="Proteomes" id="UP000198251">
    <property type="component" value="Chromosome I"/>
</dbReference>